<protein>
    <recommendedName>
        <fullName evidence="3">Type VI secretion system secreted protein VgrG</fullName>
    </recommendedName>
</protein>
<evidence type="ECO:0000313" key="2">
    <source>
        <dbReference type="Proteomes" id="UP000199187"/>
    </source>
</evidence>
<gene>
    <name evidence="1" type="ORF">SAMN05192562_10956</name>
</gene>
<dbReference type="Proteomes" id="UP000199187">
    <property type="component" value="Unassembled WGS sequence"/>
</dbReference>
<evidence type="ECO:0008006" key="3">
    <source>
        <dbReference type="Google" id="ProtNLM"/>
    </source>
</evidence>
<accession>A0A1I7E3C9</accession>
<dbReference type="OrthoDB" id="8686772at2"/>
<name>A0A1I7E3C9_9ENTR</name>
<organism evidence="1 2">
    <name type="scientific">Kosakonia arachidis</name>
    <dbReference type="NCBI Taxonomy" id="551989"/>
    <lineage>
        <taxon>Bacteria</taxon>
        <taxon>Pseudomonadati</taxon>
        <taxon>Pseudomonadota</taxon>
        <taxon>Gammaproteobacteria</taxon>
        <taxon>Enterobacterales</taxon>
        <taxon>Enterobacteriaceae</taxon>
        <taxon>Kosakonia</taxon>
    </lineage>
</organism>
<keyword evidence="2" id="KW-1185">Reference proteome</keyword>
<sequence>MSTLKNNYRPMTAGEIRMARTLFQNAINYSAVKIYNGDYLPFGLQNSRVAMTPDGNMYYPEALFREDFSFGDITDKALFMHEMGHVWQHQMGVNVRTRGLVSWASSYEYSLPNEKDLADYSLEQQASIIADYYVLTNFGVNVFIQQSTFKGIIGPDLRDKYKNILKYFLASPTNKRCLWK</sequence>
<dbReference type="EMBL" id="FPAU01000009">
    <property type="protein sequence ID" value="SFU18405.1"/>
    <property type="molecule type" value="Genomic_DNA"/>
</dbReference>
<reference evidence="2" key="1">
    <citation type="submission" date="2016-10" db="EMBL/GenBank/DDBJ databases">
        <authorList>
            <person name="Varghese N."/>
            <person name="Submissions S."/>
        </authorList>
    </citation>
    <scope>NUCLEOTIDE SEQUENCE [LARGE SCALE GENOMIC DNA]</scope>
    <source>
        <strain evidence="2">Ah-143</strain>
    </source>
</reference>
<dbReference type="AlphaFoldDB" id="A0A1I7E3C9"/>
<dbReference type="RefSeq" id="WP_090126088.1">
    <property type="nucleotide sequence ID" value="NZ_CP045300.1"/>
</dbReference>
<proteinExistence type="predicted"/>
<evidence type="ECO:0000313" key="1">
    <source>
        <dbReference type="EMBL" id="SFU18405.1"/>
    </source>
</evidence>